<dbReference type="Gene3D" id="3.90.1030.20">
    <property type="entry name" value="DNA polymerase delta, p66 (Cdc27) subunit, wHTH domain"/>
    <property type="match status" value="1"/>
</dbReference>
<feature type="compositionally biased region" description="Polar residues" evidence="5">
    <location>
        <begin position="223"/>
        <end position="242"/>
    </location>
</feature>
<dbReference type="GO" id="GO:0003887">
    <property type="term" value="F:DNA-directed DNA polymerase activity"/>
    <property type="evidence" value="ECO:0007669"/>
    <property type="project" value="TreeGrafter"/>
</dbReference>
<feature type="region of interest" description="Disordered" evidence="5">
    <location>
        <begin position="77"/>
        <end position="102"/>
    </location>
</feature>
<name>A0A9P7HDT2_9HYPO</name>
<accession>A0A9P7HDT2</accession>
<protein>
    <recommendedName>
        <fullName evidence="2">DNA polymerase delta subunit 3</fullName>
    </recommendedName>
</protein>
<evidence type="ECO:0000313" key="6">
    <source>
        <dbReference type="EMBL" id="KAG5662922.1"/>
    </source>
</evidence>
<dbReference type="Proteomes" id="UP000782241">
    <property type="component" value="Unassembled WGS sequence"/>
</dbReference>
<keyword evidence="7" id="KW-1185">Reference proteome</keyword>
<evidence type="ECO:0000256" key="1">
    <source>
        <dbReference type="ARBA" id="ARBA00004123"/>
    </source>
</evidence>
<comment type="subcellular location">
    <subcellularLocation>
        <location evidence="1">Nucleus</location>
    </subcellularLocation>
</comment>
<dbReference type="GO" id="GO:0006297">
    <property type="term" value="P:nucleotide-excision repair, DNA gap filling"/>
    <property type="evidence" value="ECO:0007669"/>
    <property type="project" value="TreeGrafter"/>
</dbReference>
<evidence type="ECO:0000313" key="7">
    <source>
        <dbReference type="Proteomes" id="UP000782241"/>
    </source>
</evidence>
<dbReference type="AlphaFoldDB" id="A0A9P7HDT2"/>
<reference evidence="6" key="1">
    <citation type="submission" date="2021-04" db="EMBL/GenBank/DDBJ databases">
        <title>Draft genome of Fusarium avenaceum strain F156N33, isolated from an atmospheric sample in Virginia.</title>
        <authorList>
            <person name="Yang S."/>
            <person name="Vinatzer B.A."/>
            <person name="Coleman J."/>
        </authorList>
    </citation>
    <scope>NUCLEOTIDE SEQUENCE</scope>
    <source>
        <strain evidence="6">F156N33</strain>
    </source>
</reference>
<evidence type="ECO:0000256" key="4">
    <source>
        <dbReference type="ARBA" id="ARBA00023242"/>
    </source>
</evidence>
<dbReference type="EMBL" id="JAGPUO010000005">
    <property type="protein sequence ID" value="KAG5662922.1"/>
    <property type="molecule type" value="Genomic_DNA"/>
</dbReference>
<dbReference type="GO" id="GO:0043625">
    <property type="term" value="C:delta DNA polymerase complex"/>
    <property type="evidence" value="ECO:0007669"/>
    <property type="project" value="InterPro"/>
</dbReference>
<evidence type="ECO:0000256" key="3">
    <source>
        <dbReference type="ARBA" id="ARBA00022705"/>
    </source>
</evidence>
<evidence type="ECO:0000256" key="5">
    <source>
        <dbReference type="SAM" id="MobiDB-lite"/>
    </source>
</evidence>
<dbReference type="Pfam" id="PF09507">
    <property type="entry name" value="CDC27"/>
    <property type="match status" value="1"/>
</dbReference>
<keyword evidence="4" id="KW-0539">Nucleus</keyword>
<feature type="compositionally biased region" description="Acidic residues" evidence="5">
    <location>
        <begin position="331"/>
        <end position="364"/>
    </location>
</feature>
<feature type="compositionally biased region" description="Basic and acidic residues" evidence="5">
    <location>
        <begin position="320"/>
        <end position="330"/>
    </location>
</feature>
<dbReference type="InterPro" id="IPR019038">
    <property type="entry name" value="POLD3"/>
</dbReference>
<keyword evidence="3" id="KW-0235">DNA replication</keyword>
<comment type="caution">
    <text evidence="6">The sequence shown here is derived from an EMBL/GenBank/DDBJ whole genome shotgun (WGS) entry which is preliminary data.</text>
</comment>
<gene>
    <name evidence="6" type="ORF">KAF25_005340</name>
</gene>
<feature type="compositionally biased region" description="Basic residues" evidence="5">
    <location>
        <begin position="385"/>
        <end position="396"/>
    </location>
</feature>
<feature type="compositionally biased region" description="Basic and acidic residues" evidence="5">
    <location>
        <begin position="365"/>
        <end position="374"/>
    </location>
</feature>
<feature type="compositionally biased region" description="Low complexity" evidence="5">
    <location>
        <begin position="421"/>
        <end position="439"/>
    </location>
</feature>
<dbReference type="GO" id="GO:0006271">
    <property type="term" value="P:DNA strand elongation involved in DNA replication"/>
    <property type="evidence" value="ECO:0007669"/>
    <property type="project" value="TreeGrafter"/>
</dbReference>
<dbReference type="PANTHER" id="PTHR17598">
    <property type="entry name" value="DNA POLYMERASE DELTA SUBUNIT 3"/>
    <property type="match status" value="1"/>
</dbReference>
<dbReference type="PANTHER" id="PTHR17598:SF13">
    <property type="entry name" value="DNA POLYMERASE DELTA SUBUNIT 3"/>
    <property type="match status" value="1"/>
</dbReference>
<feature type="region of interest" description="Disordered" evidence="5">
    <location>
        <begin position="165"/>
        <end position="459"/>
    </location>
</feature>
<dbReference type="InterPro" id="IPR041913">
    <property type="entry name" value="POLD3_sf"/>
</dbReference>
<organism evidence="6 7">
    <name type="scientific">Fusarium avenaceum</name>
    <dbReference type="NCBI Taxonomy" id="40199"/>
    <lineage>
        <taxon>Eukaryota</taxon>
        <taxon>Fungi</taxon>
        <taxon>Dikarya</taxon>
        <taxon>Ascomycota</taxon>
        <taxon>Pezizomycotina</taxon>
        <taxon>Sordariomycetes</taxon>
        <taxon>Hypocreomycetidae</taxon>
        <taxon>Hypocreales</taxon>
        <taxon>Nectriaceae</taxon>
        <taxon>Fusarium</taxon>
        <taxon>Fusarium tricinctum species complex</taxon>
    </lineage>
</organism>
<proteinExistence type="predicted"/>
<evidence type="ECO:0000256" key="2">
    <source>
        <dbReference type="ARBA" id="ARBA00017589"/>
    </source>
</evidence>
<sequence length="459" mass="50352">MAPRNIRKYSTKMDEHKKFLADRLLSEERPITYRLLSRALDVHVNTAKEMLYDFHNYQNAQKTNSVHATYLVYGTKAPESQQPDGDVEMSSSMPEEPLSDEVPTSTITLAREEELEDTLAAYQKVTSIHVYSLAPHPQKDLTLLSDITTQLSEYSLEDITAASKKYGSIGNPNAQRRERKGRAQASAPAPSNPVKKDTSAPKSTSSTTVKQEAPASKPETKQTKSIKQESPATLSKEGTPTPSGGKKPAPSLKRGVSGGIMQSFAKAAARPAKPKAAPKKEEDTAMALSDDGEADDSDIVGTSSKSKPVVDSGDIKRKRQEREDALRKMMEDDDEDEKEESDMESEQADEEMEEAPEPEAEPEPESQKEEKEPAEMISSTGDGRRRGKRRVMKKKRILDDQGYMVTIQEPGWESFSEDEAPAPAKKAAPTPTPSSSAGSKAKKAATKGQGNIMSFFAKK</sequence>
<dbReference type="GO" id="GO:1904161">
    <property type="term" value="P:DNA synthesis involved in UV-damage excision repair"/>
    <property type="evidence" value="ECO:0007669"/>
    <property type="project" value="TreeGrafter"/>
</dbReference>
<feature type="compositionally biased region" description="Polar residues" evidence="5">
    <location>
        <begin position="200"/>
        <end position="210"/>
    </location>
</feature>